<dbReference type="AlphaFoldDB" id="A0A6J1L6C3"/>
<dbReference type="Pfam" id="PF00201">
    <property type="entry name" value="UDPGT"/>
    <property type="match status" value="1"/>
</dbReference>
<evidence type="ECO:0000256" key="2">
    <source>
        <dbReference type="ARBA" id="ARBA00009995"/>
    </source>
</evidence>
<dbReference type="KEGG" id="cmax:111499583"/>
<dbReference type="OrthoDB" id="5835829at2759"/>
<proteinExistence type="inferred from homology"/>
<dbReference type="EC" id="2.4.1.350" evidence="5"/>
<dbReference type="GeneID" id="111499583"/>
<evidence type="ECO:0000256" key="4">
    <source>
        <dbReference type="ARBA" id="ARBA00050692"/>
    </source>
</evidence>
<reference evidence="8" key="1">
    <citation type="submission" date="2025-08" db="UniProtKB">
        <authorList>
            <consortium name="RefSeq"/>
        </authorList>
    </citation>
    <scope>IDENTIFICATION</scope>
    <source>
        <tissue evidence="8">Young leaves</tissue>
    </source>
</reference>
<keyword evidence="3" id="KW-0808">Transferase</keyword>
<protein>
    <recommendedName>
        <fullName evidence="6">Mogroside I-E synthase</fullName>
        <ecNumber evidence="5">2.4.1.350</ecNumber>
    </recommendedName>
</protein>
<dbReference type="GO" id="GO:0010294">
    <property type="term" value="F:abscisic acid glucosyltransferase activity"/>
    <property type="evidence" value="ECO:0007669"/>
    <property type="project" value="TreeGrafter"/>
</dbReference>
<evidence type="ECO:0000313" key="7">
    <source>
        <dbReference type="Proteomes" id="UP000504608"/>
    </source>
</evidence>
<comment type="pathway">
    <text evidence="1">Secondary metabolite biosynthesis; terpenoid biosynthesis.</text>
</comment>
<dbReference type="SUPFAM" id="SSF53756">
    <property type="entry name" value="UDP-Glycosyltransferase/glycogen phosphorylase"/>
    <property type="match status" value="1"/>
</dbReference>
<dbReference type="FunFam" id="3.40.50.2000:FF:000019">
    <property type="entry name" value="Glycosyltransferase"/>
    <property type="match status" value="1"/>
</dbReference>
<evidence type="ECO:0000256" key="3">
    <source>
        <dbReference type="ARBA" id="ARBA00022679"/>
    </source>
</evidence>
<dbReference type="InterPro" id="IPR002213">
    <property type="entry name" value="UDP_glucos_trans"/>
</dbReference>
<comment type="catalytic activity">
    <reaction evidence="4">
        <text>mogrol + UDP-alpha-D-glucose = mogroside IE + UDP + H(+)</text>
        <dbReference type="Rhea" id="RHEA:52044"/>
        <dbReference type="ChEBI" id="CHEBI:15378"/>
        <dbReference type="ChEBI" id="CHEBI:58223"/>
        <dbReference type="ChEBI" id="CHEBI:58885"/>
        <dbReference type="ChEBI" id="CHEBI:138974"/>
        <dbReference type="ChEBI" id="CHEBI:138975"/>
        <dbReference type="EC" id="2.4.1.350"/>
    </reaction>
    <physiologicalReaction direction="left-to-right" evidence="4">
        <dbReference type="Rhea" id="RHEA:52045"/>
    </physiologicalReaction>
</comment>
<evidence type="ECO:0000256" key="1">
    <source>
        <dbReference type="ARBA" id="ARBA00004721"/>
    </source>
</evidence>
<name>A0A6J1L6C3_CUCMA</name>
<dbReference type="PANTHER" id="PTHR11926">
    <property type="entry name" value="GLUCOSYL/GLUCURONOSYL TRANSFERASES"/>
    <property type="match status" value="1"/>
</dbReference>
<dbReference type="RefSeq" id="XP_023006943.1">
    <property type="nucleotide sequence ID" value="XM_023151175.1"/>
</dbReference>
<accession>A0A6J1L6C3</accession>
<dbReference type="GO" id="GO:0080044">
    <property type="term" value="F:quercetin 7-O-glucosyltransferase activity"/>
    <property type="evidence" value="ECO:0007669"/>
    <property type="project" value="TreeGrafter"/>
</dbReference>
<evidence type="ECO:0000256" key="5">
    <source>
        <dbReference type="ARBA" id="ARBA00066953"/>
    </source>
</evidence>
<dbReference type="Proteomes" id="UP000504608">
    <property type="component" value="Unplaced"/>
</dbReference>
<comment type="similarity">
    <text evidence="2">Belongs to the UDP-glycosyltransferase family.</text>
</comment>
<dbReference type="PANTHER" id="PTHR11926:SF1264">
    <property type="entry name" value="GLYCOSYLTRANSFERASE-RELATED"/>
    <property type="match status" value="1"/>
</dbReference>
<evidence type="ECO:0000313" key="8">
    <source>
        <dbReference type="RefSeq" id="XP_023006943.1"/>
    </source>
</evidence>
<evidence type="ECO:0000256" key="6">
    <source>
        <dbReference type="ARBA" id="ARBA00074737"/>
    </source>
</evidence>
<gene>
    <name evidence="8" type="primary">LOC111499583</name>
</gene>
<dbReference type="GO" id="GO:0080043">
    <property type="term" value="F:quercetin 3-O-glucosyltransferase activity"/>
    <property type="evidence" value="ECO:0007669"/>
    <property type="project" value="TreeGrafter"/>
</dbReference>
<dbReference type="Gene3D" id="3.40.50.2000">
    <property type="entry name" value="Glycogen Phosphorylase B"/>
    <property type="match status" value="2"/>
</dbReference>
<organism evidence="7 8">
    <name type="scientific">Cucurbita maxima</name>
    <name type="common">Pumpkin</name>
    <name type="synonym">Winter squash</name>
    <dbReference type="NCBI Taxonomy" id="3661"/>
    <lineage>
        <taxon>Eukaryota</taxon>
        <taxon>Viridiplantae</taxon>
        <taxon>Streptophyta</taxon>
        <taxon>Embryophyta</taxon>
        <taxon>Tracheophyta</taxon>
        <taxon>Spermatophyta</taxon>
        <taxon>Magnoliopsida</taxon>
        <taxon>eudicotyledons</taxon>
        <taxon>Gunneridae</taxon>
        <taxon>Pentapetalae</taxon>
        <taxon>rosids</taxon>
        <taxon>fabids</taxon>
        <taxon>Cucurbitales</taxon>
        <taxon>Cucurbitaceae</taxon>
        <taxon>Cucurbiteae</taxon>
        <taxon>Cucurbita</taxon>
    </lineage>
</organism>
<dbReference type="CDD" id="cd03784">
    <property type="entry name" value="GT1_Gtf-like"/>
    <property type="match status" value="1"/>
</dbReference>
<keyword evidence="7" id="KW-1185">Reference proteome</keyword>
<sequence length="500" mass="56060">MVHHQNIHVLMTTLALQGHLNPMLKFAKILVTKGIHVTIATTELARHNILKHTTTAPATNDDADADADADATMPSIKLEFFSDGLDLDFDRHSNYDYWVETLETEGRKNLSNLVAKLSQRTKFSCLIVHQFVPWFIPVAKENNLPCVALWIQPCALYSIYYHFFNKLNDFAILQNSNETLQLPGMPLLNFDDIPTFIFPNAHLAIQKVLSDFFAFLGDVKWVLGASFYELEEEVVESIRGVVQPMVYPIGPLVSPFLFGKEEEEEKEERDFGLSVDMWEADDSCLQWLDGQDLGSVVYVSFGSVVVLSQEQMDNVANGLLMSGKPFLWVFKRPSSEKESTDGTIRLPDGFLEAAGRRGMVVNWCSQEKVLKHKAVGYFMTHCGWNSTLETVVAGVPVIAFPEWADQPTNARLLTDVFKMGVRIRKGDEGIVSSKEVKRCIWEMTDGPKAKAMAKRAVELMEAGKRAVEDGGSSHRNLDLFIADIVGKKDTTKVHANLEIA</sequence>